<dbReference type="OrthoDB" id="6316284at2"/>
<gene>
    <name evidence="2" type="ORF">PTRA_a1449</name>
</gene>
<evidence type="ECO:0000313" key="2">
    <source>
        <dbReference type="EMBL" id="ALS32661.1"/>
    </source>
</evidence>
<protein>
    <submittedName>
        <fullName evidence="2">Uncharacterized protein</fullName>
    </submittedName>
</protein>
<dbReference type="KEGG" id="ptn:PTRA_a1449"/>
<evidence type="ECO:0000256" key="1">
    <source>
        <dbReference type="SAM" id="Phobius"/>
    </source>
</evidence>
<organism evidence="2">
    <name type="scientific">Pseudoalteromonas translucida KMM 520</name>
    <dbReference type="NCBI Taxonomy" id="1315283"/>
    <lineage>
        <taxon>Bacteria</taxon>
        <taxon>Pseudomonadati</taxon>
        <taxon>Pseudomonadota</taxon>
        <taxon>Gammaproteobacteria</taxon>
        <taxon>Alteromonadales</taxon>
        <taxon>Pseudoalteromonadaceae</taxon>
        <taxon>Pseudoalteromonas</taxon>
    </lineage>
</organism>
<reference evidence="2 3" key="1">
    <citation type="submission" date="2015-03" db="EMBL/GenBank/DDBJ databases">
        <authorList>
            <person name="Murphy D."/>
        </authorList>
    </citation>
    <scope>NUCLEOTIDE SEQUENCE [LARGE SCALE GENOMIC DNA]</scope>
    <source>
        <strain evidence="2 3">KMM 520</strain>
    </source>
</reference>
<dbReference type="RefSeq" id="WP_058373101.1">
    <property type="nucleotide sequence ID" value="NZ_CP011034.1"/>
</dbReference>
<dbReference type="Proteomes" id="UP000065261">
    <property type="component" value="Chromosome I"/>
</dbReference>
<dbReference type="AlphaFoldDB" id="A0A0U2VGP3"/>
<accession>A0A0U2VGP3</accession>
<evidence type="ECO:0000313" key="3">
    <source>
        <dbReference type="Proteomes" id="UP000065261"/>
    </source>
</evidence>
<keyword evidence="1" id="KW-0812">Transmembrane</keyword>
<feature type="transmembrane region" description="Helical" evidence="1">
    <location>
        <begin position="71"/>
        <end position="90"/>
    </location>
</feature>
<keyword evidence="1" id="KW-0472">Membrane</keyword>
<dbReference type="PATRIC" id="fig|1315283.4.peg.1254"/>
<sequence length="291" mass="33883">MCNTEKKPKHKQVFAIDESEGLHKNYSFRLAIFLPIVFSAAIIIIFSLQLWSDGGFRLGFSQSEVSAFIKYFSFPISLLPLSIVFGVMVARFHSSKQKAKSNLITEVNNSVNFFYKTHEEFDKYCQKLLAVEHSVFNNIDSVICYGFLFKNSTTKNPSLIINDETIQQIEKFYFLYFNCFMDYISSEEYRNRNVRLEYGEAHGFADYYVKNFQLQLGIDINRIFLIHYIKDFDKNIKSINKAFLKLIAFPGVDNFIESHKRLSSIEDNILRLLDESVAYQVEVKSLQTPQS</sequence>
<keyword evidence="1" id="KW-1133">Transmembrane helix</keyword>
<dbReference type="EMBL" id="CP011034">
    <property type="protein sequence ID" value="ALS32661.1"/>
    <property type="molecule type" value="Genomic_DNA"/>
</dbReference>
<proteinExistence type="predicted"/>
<feature type="transmembrane region" description="Helical" evidence="1">
    <location>
        <begin position="30"/>
        <end position="51"/>
    </location>
</feature>
<name>A0A0U2VGP3_9GAMM</name>